<dbReference type="Gene3D" id="3.30.70.270">
    <property type="match status" value="1"/>
</dbReference>
<dbReference type="Gene3D" id="3.20.20.450">
    <property type="entry name" value="EAL domain"/>
    <property type="match status" value="1"/>
</dbReference>
<evidence type="ECO:0000313" key="4">
    <source>
        <dbReference type="EMBL" id="MBP0438214.1"/>
    </source>
</evidence>
<dbReference type="SMART" id="SM00267">
    <property type="entry name" value="GGDEF"/>
    <property type="match status" value="1"/>
</dbReference>
<dbReference type="SUPFAM" id="SSF55073">
    <property type="entry name" value="Nucleotide cyclase"/>
    <property type="match status" value="1"/>
</dbReference>
<dbReference type="InterPro" id="IPR035919">
    <property type="entry name" value="EAL_sf"/>
</dbReference>
<dbReference type="NCBIfam" id="TIGR00254">
    <property type="entry name" value="GGDEF"/>
    <property type="match status" value="1"/>
</dbReference>
<comment type="caution">
    <text evidence="4">The sequence shown here is derived from an EMBL/GenBank/DDBJ whole genome shotgun (WGS) entry which is preliminary data.</text>
</comment>
<proteinExistence type="predicted"/>
<dbReference type="Pfam" id="PF00563">
    <property type="entry name" value="EAL"/>
    <property type="match status" value="1"/>
</dbReference>
<keyword evidence="1" id="KW-0472">Membrane</keyword>
<dbReference type="SMART" id="SM00091">
    <property type="entry name" value="PAS"/>
    <property type="match status" value="1"/>
</dbReference>
<dbReference type="PANTHER" id="PTHR44757">
    <property type="entry name" value="DIGUANYLATE CYCLASE DGCP"/>
    <property type="match status" value="1"/>
</dbReference>
<dbReference type="RefSeq" id="WP_209334133.1">
    <property type="nucleotide sequence ID" value="NZ_JAGIYY010000001.1"/>
</dbReference>
<reference evidence="4" key="1">
    <citation type="submission" date="2021-03" db="EMBL/GenBank/DDBJ databases">
        <title>Genome sequencing and assembly of Tianweitania sediminis.</title>
        <authorList>
            <person name="Chhetri G."/>
        </authorList>
    </citation>
    <scope>NUCLEOTIDE SEQUENCE</scope>
    <source>
        <strain evidence="4">Z8</strain>
    </source>
</reference>
<evidence type="ECO:0000259" key="3">
    <source>
        <dbReference type="PROSITE" id="PS50887"/>
    </source>
</evidence>
<dbReference type="InterPro" id="IPR000014">
    <property type="entry name" value="PAS"/>
</dbReference>
<feature type="transmembrane region" description="Helical" evidence="1">
    <location>
        <begin position="21"/>
        <end position="44"/>
    </location>
</feature>
<organism evidence="4 5">
    <name type="scientific">Tianweitania sediminis</name>
    <dbReference type="NCBI Taxonomy" id="1502156"/>
    <lineage>
        <taxon>Bacteria</taxon>
        <taxon>Pseudomonadati</taxon>
        <taxon>Pseudomonadota</taxon>
        <taxon>Alphaproteobacteria</taxon>
        <taxon>Hyphomicrobiales</taxon>
        <taxon>Phyllobacteriaceae</taxon>
        <taxon>Tianweitania</taxon>
    </lineage>
</organism>
<dbReference type="InterPro" id="IPR052155">
    <property type="entry name" value="Biofilm_reg_signaling"/>
</dbReference>
<dbReference type="Pfam" id="PF12860">
    <property type="entry name" value="PAS_7"/>
    <property type="match status" value="1"/>
</dbReference>
<evidence type="ECO:0000256" key="1">
    <source>
        <dbReference type="SAM" id="Phobius"/>
    </source>
</evidence>
<keyword evidence="1" id="KW-0812">Transmembrane</keyword>
<sequence>MPNSNPKAISDDIYVGFVQSLFTNPAVLLVGALCHGLLGALVYLRTGDPIYGVLALVMFAAGAFRFWMVGRVEESTIGDIKQAMRREKQYILLGTLQGAGVGAFAFVAFYVRPDAFAELAALSAALGGAITIAGRNYGSRKMVMILSVTAVVPISLGLMLKGDIFNIVLGLLIFPFMFITSKIADLVRTVLFTAIEQSKRSTKLAHQFDRALNTMPDGLIMFDHTRHVVVANTQTAEALGFASPETMTGRTLLSLLLRAVAAGLLDYKEARYIEAQLARALQEKRDRKILVGFSDGRHFELSARGGSDELAVVTFEDITTRVAAEQKIQHMARYDLLTGLPNRGYFNELVLQAMETGTQNRCCAVIIFDLDDFKTINDTLGHPVGDGLIDALGKRLSALIGPGTFVCRFGGDEFMLYLDDLSDEAELTTWLDAMLENLDQTVDVSGHRIRCQMSAGAVVGTPAKDNLNDMVTRADLALYRAKELGKNGWHLFEASLDKALRERQLMRAELREALAGSGLHVVYQPIVSLQTMRIDSCEALCRWQSDVLGTVPPALFIPLAEEMGVISEITAFVLNAACQECCAWPNELSVSVNLSAWDFADGDLVNVVKSALERTGLASHRLELEITETAVLQDKGATAEVLDQLKALGVRIALDDFGTGYSSLSYLHRLPLDKIKIDRSFLVDVDSNERSMELLKGVVSLSKALGLQVTVEGAETTEQLKMLSSLIKPDFVQGFVFGSALSGKGVEAISRFILPIKKDEPGRVPALTSAF</sequence>
<dbReference type="Pfam" id="PF00990">
    <property type="entry name" value="GGDEF"/>
    <property type="match status" value="1"/>
</dbReference>
<dbReference type="SUPFAM" id="SSF141868">
    <property type="entry name" value="EAL domain-like"/>
    <property type="match status" value="1"/>
</dbReference>
<keyword evidence="1" id="KW-1133">Transmembrane helix</keyword>
<dbReference type="InterPro" id="IPR035965">
    <property type="entry name" value="PAS-like_dom_sf"/>
</dbReference>
<feature type="transmembrane region" description="Helical" evidence="1">
    <location>
        <begin position="50"/>
        <end position="69"/>
    </location>
</feature>
<dbReference type="InterPro" id="IPR043128">
    <property type="entry name" value="Rev_trsase/Diguanyl_cyclase"/>
</dbReference>
<dbReference type="AlphaFoldDB" id="A0A8J7UGI7"/>
<gene>
    <name evidence="4" type="ORF">J5Y06_06105</name>
</gene>
<feature type="transmembrane region" description="Helical" evidence="1">
    <location>
        <begin position="116"/>
        <end position="134"/>
    </location>
</feature>
<dbReference type="EMBL" id="JAGIYY010000001">
    <property type="protein sequence ID" value="MBP0438214.1"/>
    <property type="molecule type" value="Genomic_DNA"/>
</dbReference>
<feature type="domain" description="GGDEF" evidence="3">
    <location>
        <begin position="361"/>
        <end position="494"/>
    </location>
</feature>
<dbReference type="CDD" id="cd01948">
    <property type="entry name" value="EAL"/>
    <property type="match status" value="1"/>
</dbReference>
<name>A0A8J7UGI7_9HYPH</name>
<accession>A0A8J7UGI7</accession>
<dbReference type="InterPro" id="IPR029787">
    <property type="entry name" value="Nucleotide_cyclase"/>
</dbReference>
<dbReference type="PROSITE" id="PS50883">
    <property type="entry name" value="EAL"/>
    <property type="match status" value="1"/>
</dbReference>
<evidence type="ECO:0000313" key="5">
    <source>
        <dbReference type="Proteomes" id="UP000666240"/>
    </source>
</evidence>
<dbReference type="InterPro" id="IPR001633">
    <property type="entry name" value="EAL_dom"/>
</dbReference>
<dbReference type="Gene3D" id="3.30.450.20">
    <property type="entry name" value="PAS domain"/>
    <property type="match status" value="1"/>
</dbReference>
<feature type="domain" description="EAL" evidence="2">
    <location>
        <begin position="503"/>
        <end position="754"/>
    </location>
</feature>
<dbReference type="CDD" id="cd01949">
    <property type="entry name" value="GGDEF"/>
    <property type="match status" value="1"/>
</dbReference>
<dbReference type="InterPro" id="IPR000160">
    <property type="entry name" value="GGDEF_dom"/>
</dbReference>
<feature type="transmembrane region" description="Helical" evidence="1">
    <location>
        <begin position="90"/>
        <end position="110"/>
    </location>
</feature>
<protein>
    <submittedName>
        <fullName evidence="4">EAL domain-containing protein</fullName>
    </submittedName>
</protein>
<evidence type="ECO:0000259" key="2">
    <source>
        <dbReference type="PROSITE" id="PS50883"/>
    </source>
</evidence>
<keyword evidence="5" id="KW-1185">Reference proteome</keyword>
<dbReference type="Proteomes" id="UP000666240">
    <property type="component" value="Unassembled WGS sequence"/>
</dbReference>
<dbReference type="SMART" id="SM00052">
    <property type="entry name" value="EAL"/>
    <property type="match status" value="1"/>
</dbReference>
<dbReference type="SUPFAM" id="SSF55785">
    <property type="entry name" value="PYP-like sensor domain (PAS domain)"/>
    <property type="match status" value="1"/>
</dbReference>
<dbReference type="PANTHER" id="PTHR44757:SF2">
    <property type="entry name" value="BIOFILM ARCHITECTURE MAINTENANCE PROTEIN MBAA"/>
    <property type="match status" value="1"/>
</dbReference>
<dbReference type="PROSITE" id="PS50887">
    <property type="entry name" value="GGDEF"/>
    <property type="match status" value="1"/>
</dbReference>